<comment type="similarity">
    <text evidence="7">Belongs to the binding-protein-dependent transport system permease family.</text>
</comment>
<dbReference type="InterPro" id="IPR050366">
    <property type="entry name" value="BP-dependent_transpt_permease"/>
</dbReference>
<evidence type="ECO:0000256" key="3">
    <source>
        <dbReference type="ARBA" id="ARBA00022475"/>
    </source>
</evidence>
<keyword evidence="2 7" id="KW-0813">Transport</keyword>
<feature type="transmembrane region" description="Helical" evidence="7">
    <location>
        <begin position="243"/>
        <end position="264"/>
    </location>
</feature>
<dbReference type="CDD" id="cd06261">
    <property type="entry name" value="TM_PBP2"/>
    <property type="match status" value="1"/>
</dbReference>
<protein>
    <submittedName>
        <fullName evidence="9">ABC transporter permease</fullName>
    </submittedName>
</protein>
<dbReference type="Proteomes" id="UP000610966">
    <property type="component" value="Unassembled WGS sequence"/>
</dbReference>
<evidence type="ECO:0000313" key="9">
    <source>
        <dbReference type="EMBL" id="GIH71504.1"/>
    </source>
</evidence>
<dbReference type="GO" id="GO:0005886">
    <property type="term" value="C:plasma membrane"/>
    <property type="evidence" value="ECO:0007669"/>
    <property type="project" value="UniProtKB-SubCell"/>
</dbReference>
<dbReference type="PROSITE" id="PS50928">
    <property type="entry name" value="ABC_TM1"/>
    <property type="match status" value="1"/>
</dbReference>
<feature type="transmembrane region" description="Helical" evidence="7">
    <location>
        <begin position="16"/>
        <end position="35"/>
    </location>
</feature>
<dbReference type="InterPro" id="IPR035906">
    <property type="entry name" value="MetI-like_sf"/>
</dbReference>
<dbReference type="SUPFAM" id="SSF161098">
    <property type="entry name" value="MetI-like"/>
    <property type="match status" value="1"/>
</dbReference>
<dbReference type="RefSeq" id="WP_204017208.1">
    <property type="nucleotide sequence ID" value="NZ_BOOG01000036.1"/>
</dbReference>
<feature type="transmembrane region" description="Helical" evidence="7">
    <location>
        <begin position="76"/>
        <end position="102"/>
    </location>
</feature>
<evidence type="ECO:0000256" key="4">
    <source>
        <dbReference type="ARBA" id="ARBA00022692"/>
    </source>
</evidence>
<organism evidence="9 10">
    <name type="scientific">Sphaerimonospora thailandensis</name>
    <dbReference type="NCBI Taxonomy" id="795644"/>
    <lineage>
        <taxon>Bacteria</taxon>
        <taxon>Bacillati</taxon>
        <taxon>Actinomycetota</taxon>
        <taxon>Actinomycetes</taxon>
        <taxon>Streptosporangiales</taxon>
        <taxon>Streptosporangiaceae</taxon>
        <taxon>Sphaerimonospora</taxon>
    </lineage>
</organism>
<keyword evidence="3" id="KW-1003">Cell membrane</keyword>
<keyword evidence="5 7" id="KW-1133">Transmembrane helix</keyword>
<evidence type="ECO:0000256" key="5">
    <source>
        <dbReference type="ARBA" id="ARBA00022989"/>
    </source>
</evidence>
<keyword evidence="6 7" id="KW-0472">Membrane</keyword>
<feature type="domain" description="ABC transmembrane type-1" evidence="8">
    <location>
        <begin position="74"/>
        <end position="264"/>
    </location>
</feature>
<accession>A0A8J3RB92</accession>
<evidence type="ECO:0000256" key="6">
    <source>
        <dbReference type="ARBA" id="ARBA00023136"/>
    </source>
</evidence>
<keyword evidence="10" id="KW-1185">Reference proteome</keyword>
<comment type="caution">
    <text evidence="9">The sequence shown here is derived from an EMBL/GenBank/DDBJ whole genome shotgun (WGS) entry which is preliminary data.</text>
</comment>
<evidence type="ECO:0000313" key="10">
    <source>
        <dbReference type="Proteomes" id="UP000610966"/>
    </source>
</evidence>
<evidence type="ECO:0000256" key="2">
    <source>
        <dbReference type="ARBA" id="ARBA00022448"/>
    </source>
</evidence>
<dbReference type="InterPro" id="IPR000515">
    <property type="entry name" value="MetI-like"/>
</dbReference>
<dbReference type="Pfam" id="PF00528">
    <property type="entry name" value="BPD_transp_1"/>
    <property type="match status" value="1"/>
</dbReference>
<reference evidence="9" key="1">
    <citation type="submission" date="2021-01" db="EMBL/GenBank/DDBJ databases">
        <title>Whole genome shotgun sequence of Sphaerimonospora thailandensis NBRC 107569.</title>
        <authorList>
            <person name="Komaki H."/>
            <person name="Tamura T."/>
        </authorList>
    </citation>
    <scope>NUCLEOTIDE SEQUENCE</scope>
    <source>
        <strain evidence="9">NBRC 107569</strain>
    </source>
</reference>
<sequence length="281" mass="30046">MFQTAPGRKRGRSARLAAGTLIVFGLAVLVVPFVARLDQHLVDLTATSLSPRPAHPFGTDEMGRDVLLRAVYGLRVSLLVGLVAALVSVTIGTLVGLVSGALGGIADRIIMRVVDGLNSIPHLLLGIFIVAMLTPSVGAVIVSVALTHWTTTARIIRSEVLALRSRPFVDAAISGGSGRLRIVRRHFLPHLSPQVALAAVLMMPHAIWHETALSFLGLGLPPHLASLGNMINDGSRSLLAGNWWASLVPGLFILLPTLAISALTQHWRDRTSPRERSELQL</sequence>
<dbReference type="PANTHER" id="PTHR43386:SF23">
    <property type="entry name" value="ABC TRANSPORTER"/>
    <property type="match status" value="1"/>
</dbReference>
<name>A0A8J3RB92_9ACTN</name>
<dbReference type="GO" id="GO:0055085">
    <property type="term" value="P:transmembrane transport"/>
    <property type="evidence" value="ECO:0007669"/>
    <property type="project" value="InterPro"/>
</dbReference>
<dbReference type="PANTHER" id="PTHR43386">
    <property type="entry name" value="OLIGOPEPTIDE TRANSPORT SYSTEM PERMEASE PROTEIN APPC"/>
    <property type="match status" value="1"/>
</dbReference>
<dbReference type="Gene3D" id="1.10.3720.10">
    <property type="entry name" value="MetI-like"/>
    <property type="match status" value="1"/>
</dbReference>
<comment type="subcellular location">
    <subcellularLocation>
        <location evidence="1 7">Cell membrane</location>
        <topology evidence="1 7">Multi-pass membrane protein</topology>
    </subcellularLocation>
</comment>
<evidence type="ECO:0000259" key="8">
    <source>
        <dbReference type="PROSITE" id="PS50928"/>
    </source>
</evidence>
<gene>
    <name evidence="9" type="ORF">Mth01_37570</name>
</gene>
<proteinExistence type="inferred from homology"/>
<feature type="transmembrane region" description="Helical" evidence="7">
    <location>
        <begin position="123"/>
        <end position="146"/>
    </location>
</feature>
<evidence type="ECO:0000256" key="7">
    <source>
        <dbReference type="RuleBase" id="RU363032"/>
    </source>
</evidence>
<dbReference type="AlphaFoldDB" id="A0A8J3RB92"/>
<evidence type="ECO:0000256" key="1">
    <source>
        <dbReference type="ARBA" id="ARBA00004651"/>
    </source>
</evidence>
<dbReference type="EMBL" id="BOOG01000036">
    <property type="protein sequence ID" value="GIH71504.1"/>
    <property type="molecule type" value="Genomic_DNA"/>
</dbReference>
<keyword evidence="4 7" id="KW-0812">Transmembrane</keyword>